<dbReference type="InterPro" id="IPR041492">
    <property type="entry name" value="HAD_2"/>
</dbReference>
<dbReference type="NCBIfam" id="TIGR01549">
    <property type="entry name" value="HAD-SF-IA-v1"/>
    <property type="match status" value="1"/>
</dbReference>
<evidence type="ECO:0000313" key="2">
    <source>
        <dbReference type="Proteomes" id="UP001181622"/>
    </source>
</evidence>
<dbReference type="SFLD" id="SFLDG01135">
    <property type="entry name" value="C1.5.6:_HAD__Beta-PGM__Phospha"/>
    <property type="match status" value="1"/>
</dbReference>
<keyword evidence="2" id="KW-1185">Reference proteome</keyword>
<organism evidence="1 2">
    <name type="scientific">Chelatococcus sambhunathii</name>
    <dbReference type="NCBI Taxonomy" id="363953"/>
    <lineage>
        <taxon>Bacteria</taxon>
        <taxon>Pseudomonadati</taxon>
        <taxon>Pseudomonadota</taxon>
        <taxon>Alphaproteobacteria</taxon>
        <taxon>Hyphomicrobiales</taxon>
        <taxon>Chelatococcaceae</taxon>
        <taxon>Chelatococcus</taxon>
    </lineage>
</organism>
<dbReference type="Pfam" id="PF13419">
    <property type="entry name" value="HAD_2"/>
    <property type="match status" value="1"/>
</dbReference>
<accession>A0ABU1DA91</accession>
<sequence length="218" mass="23896">MLKPRAVIFDVDGTLVDTVDPHAESWRRAFAAFGRQFGFDEIRRQIGKGGDQLLPVFLSEREVEEEGDRIEAFRADFFKREFLPNVHGFPKVRELFDRLIADGKTIALGSSAKGEELDAYKAAAGIEDLRLVEVSSDDAERSKPHPDIFQAALDRLSLPAADVIVVGDTPYDAEAAAKAGIRMVAVRCGGFDEATLRQAGALEVYDDPGHILASLPPQ</sequence>
<dbReference type="InterPro" id="IPR036412">
    <property type="entry name" value="HAD-like_sf"/>
</dbReference>
<gene>
    <name evidence="1" type="ORF">IHQ68_00120</name>
</gene>
<dbReference type="SFLD" id="SFLDG01129">
    <property type="entry name" value="C1.5:_HAD__Beta-PGM__Phosphata"/>
    <property type="match status" value="1"/>
</dbReference>
<keyword evidence="1" id="KW-0378">Hydrolase</keyword>
<dbReference type="PANTHER" id="PTHR43434:SF16">
    <property type="entry name" value="BLL8046 PROTEIN"/>
    <property type="match status" value="1"/>
</dbReference>
<dbReference type="PANTHER" id="PTHR43434">
    <property type="entry name" value="PHOSPHOGLYCOLATE PHOSPHATASE"/>
    <property type="match status" value="1"/>
</dbReference>
<dbReference type="InterPro" id="IPR023198">
    <property type="entry name" value="PGP-like_dom2"/>
</dbReference>
<dbReference type="InterPro" id="IPR006439">
    <property type="entry name" value="HAD-SF_hydro_IA"/>
</dbReference>
<dbReference type="Gene3D" id="3.40.50.1000">
    <property type="entry name" value="HAD superfamily/HAD-like"/>
    <property type="match status" value="1"/>
</dbReference>
<dbReference type="GO" id="GO:0016787">
    <property type="term" value="F:hydrolase activity"/>
    <property type="evidence" value="ECO:0007669"/>
    <property type="project" value="UniProtKB-KW"/>
</dbReference>
<reference evidence="1" key="1">
    <citation type="submission" date="2020-10" db="EMBL/GenBank/DDBJ databases">
        <authorList>
            <person name="Abbas A."/>
            <person name="Razzaq R."/>
            <person name="Waqas M."/>
            <person name="Abbas N."/>
            <person name="Nielsen T.K."/>
            <person name="Hansen L.H."/>
            <person name="Hussain S."/>
            <person name="Shahid M."/>
        </authorList>
    </citation>
    <scope>NUCLEOTIDE SEQUENCE</scope>
    <source>
        <strain evidence="1">S14</strain>
    </source>
</reference>
<name>A0ABU1DA91_9HYPH</name>
<dbReference type="NCBIfam" id="TIGR01509">
    <property type="entry name" value="HAD-SF-IA-v3"/>
    <property type="match status" value="1"/>
</dbReference>
<dbReference type="SUPFAM" id="SSF56784">
    <property type="entry name" value="HAD-like"/>
    <property type="match status" value="1"/>
</dbReference>
<proteinExistence type="predicted"/>
<dbReference type="SFLD" id="SFLDS00003">
    <property type="entry name" value="Haloacid_Dehalogenase"/>
    <property type="match status" value="1"/>
</dbReference>
<protein>
    <submittedName>
        <fullName evidence="1">HAD family hydrolase</fullName>
    </submittedName>
</protein>
<evidence type="ECO:0000313" key="1">
    <source>
        <dbReference type="EMBL" id="MDR4305033.1"/>
    </source>
</evidence>
<dbReference type="Gene3D" id="1.10.150.240">
    <property type="entry name" value="Putative phosphatase, domain 2"/>
    <property type="match status" value="1"/>
</dbReference>
<comment type="caution">
    <text evidence="1">The sequence shown here is derived from an EMBL/GenBank/DDBJ whole genome shotgun (WGS) entry which is preliminary data.</text>
</comment>
<dbReference type="InterPro" id="IPR050155">
    <property type="entry name" value="HAD-like_hydrolase_sf"/>
</dbReference>
<dbReference type="InterPro" id="IPR023214">
    <property type="entry name" value="HAD_sf"/>
</dbReference>
<dbReference type="EMBL" id="JADBEO010000001">
    <property type="protein sequence ID" value="MDR4305033.1"/>
    <property type="molecule type" value="Genomic_DNA"/>
</dbReference>
<dbReference type="Proteomes" id="UP001181622">
    <property type="component" value="Unassembled WGS sequence"/>
</dbReference>